<dbReference type="GeneID" id="93243358"/>
<feature type="region of interest" description="Disordered" evidence="2">
    <location>
        <begin position="110"/>
        <end position="130"/>
    </location>
</feature>
<organism evidence="4 5">
    <name type="scientific">Gordonia terrae NBRC 100016</name>
    <dbReference type="NCBI Taxonomy" id="1089454"/>
    <lineage>
        <taxon>Bacteria</taxon>
        <taxon>Bacillati</taxon>
        <taxon>Actinomycetota</taxon>
        <taxon>Actinomycetes</taxon>
        <taxon>Mycobacteriales</taxon>
        <taxon>Gordoniaceae</taxon>
        <taxon>Gordonia</taxon>
    </lineage>
</organism>
<dbReference type="Gene3D" id="1.10.10.60">
    <property type="entry name" value="Homeodomain-like"/>
    <property type="match status" value="1"/>
</dbReference>
<dbReference type="SUPFAM" id="SSF46689">
    <property type="entry name" value="Homeodomain-like"/>
    <property type="match status" value="1"/>
</dbReference>
<reference evidence="4 5" key="1">
    <citation type="submission" date="2012-02" db="EMBL/GenBank/DDBJ databases">
        <title>Whole genome shotgun sequence of Gordonia terrae NBRC 100016.</title>
        <authorList>
            <person name="Takarada H."/>
            <person name="Hosoyama A."/>
            <person name="Tsuchikane K."/>
            <person name="Katsumata H."/>
            <person name="Yamazaki S."/>
            <person name="Fujita N."/>
        </authorList>
    </citation>
    <scope>NUCLEOTIDE SEQUENCE [LARGE SCALE GENOMIC DNA]</scope>
    <source>
        <strain evidence="4 5">NBRC 100016</strain>
    </source>
</reference>
<dbReference type="PANTHER" id="PTHR33795">
    <property type="entry name" value="INSERTION ELEMENT IS150 PROTEIN INSJ"/>
    <property type="match status" value="1"/>
</dbReference>
<evidence type="ECO:0000313" key="4">
    <source>
        <dbReference type="EMBL" id="GAB46421.1"/>
    </source>
</evidence>
<evidence type="ECO:0000313" key="5">
    <source>
        <dbReference type="Proteomes" id="UP000004881"/>
    </source>
</evidence>
<feature type="domain" description="Insertion element IS150 protein InsJ-like helix-turn-helix" evidence="3">
    <location>
        <begin position="67"/>
        <end position="120"/>
    </location>
</feature>
<dbReference type="InterPro" id="IPR009057">
    <property type="entry name" value="Homeodomain-like_sf"/>
</dbReference>
<comment type="similarity">
    <text evidence="1">Belongs to the IS150/IS1296 orfA family.</text>
</comment>
<dbReference type="InterPro" id="IPR052057">
    <property type="entry name" value="IS150/IS1296_orfA-like"/>
</dbReference>
<dbReference type="Pfam" id="PF13518">
    <property type="entry name" value="HTH_28"/>
    <property type="match status" value="1"/>
</dbReference>
<evidence type="ECO:0000259" key="3">
    <source>
        <dbReference type="Pfam" id="PF13518"/>
    </source>
</evidence>
<dbReference type="RefSeq" id="WP_004023316.1">
    <property type="nucleotide sequence ID" value="NZ_BAFD01000117.1"/>
</dbReference>
<comment type="caution">
    <text evidence="4">The sequence shown here is derived from an EMBL/GenBank/DDBJ whole genome shotgun (WGS) entry which is preliminary data.</text>
</comment>
<dbReference type="PANTHER" id="PTHR33795:SF1">
    <property type="entry name" value="INSERTION ELEMENT IS150 PROTEIN INSJ"/>
    <property type="match status" value="1"/>
</dbReference>
<proteinExistence type="inferred from homology"/>
<gene>
    <name evidence="4" type="ORF">GOTRE_152_00150</name>
</gene>
<name>A0ABQ0HKK6_9ACTN</name>
<protein>
    <submittedName>
        <fullName evidence="4">Transposase</fullName>
    </submittedName>
</protein>
<evidence type="ECO:0000256" key="1">
    <source>
        <dbReference type="ARBA" id="ARBA00038232"/>
    </source>
</evidence>
<sequence length="160" mass="18759">MRKRSLLTVEQREQAVACFEQGFADRAVATKLRVPRESVKLLYQRWRIRGRGALLEKRVQSSYSFEFKRDLVERFLAGESVQSLAEEADLSSPQVLTAWVRIYRREGVDGLKSKPRGRPRTKPVEELSEVEQLRRENERLRAENAYLGKLQALRKQQRRS</sequence>
<evidence type="ECO:0000256" key="2">
    <source>
        <dbReference type="SAM" id="MobiDB-lite"/>
    </source>
</evidence>
<accession>A0ABQ0HKK6</accession>
<dbReference type="EMBL" id="BAFD01000117">
    <property type="protein sequence ID" value="GAB46421.1"/>
    <property type="molecule type" value="Genomic_DNA"/>
</dbReference>
<dbReference type="Proteomes" id="UP000004881">
    <property type="component" value="Unassembled WGS sequence"/>
</dbReference>
<keyword evidence="5" id="KW-1185">Reference proteome</keyword>
<dbReference type="InterPro" id="IPR055247">
    <property type="entry name" value="InsJ-like_HTH"/>
</dbReference>